<reference evidence="2 3" key="1">
    <citation type="submission" date="2017-10" db="EMBL/GenBank/DDBJ databases">
        <title>The draft genome sequence of Lewinella marina KCTC 32374.</title>
        <authorList>
            <person name="Wang K."/>
        </authorList>
    </citation>
    <scope>NUCLEOTIDE SEQUENCE [LARGE SCALE GENOMIC DNA]</scope>
    <source>
        <strain evidence="2 3">MKG-38</strain>
    </source>
</reference>
<dbReference type="OrthoDB" id="1494921at2"/>
<evidence type="ECO:0000313" key="3">
    <source>
        <dbReference type="Proteomes" id="UP000226437"/>
    </source>
</evidence>
<feature type="region of interest" description="Disordered" evidence="1">
    <location>
        <begin position="45"/>
        <end position="72"/>
    </location>
</feature>
<name>A0A2G0CG38_9BACT</name>
<keyword evidence="3" id="KW-1185">Reference proteome</keyword>
<dbReference type="Proteomes" id="UP000226437">
    <property type="component" value="Unassembled WGS sequence"/>
</dbReference>
<accession>A0A2G0CG38</accession>
<evidence type="ECO:0000313" key="2">
    <source>
        <dbReference type="EMBL" id="PHK98939.1"/>
    </source>
</evidence>
<protein>
    <submittedName>
        <fullName evidence="2">Uncharacterized protein</fullName>
    </submittedName>
</protein>
<organism evidence="2 3">
    <name type="scientific">Neolewinella marina</name>
    <dbReference type="NCBI Taxonomy" id="438751"/>
    <lineage>
        <taxon>Bacteria</taxon>
        <taxon>Pseudomonadati</taxon>
        <taxon>Bacteroidota</taxon>
        <taxon>Saprospiria</taxon>
        <taxon>Saprospirales</taxon>
        <taxon>Lewinellaceae</taxon>
        <taxon>Neolewinella</taxon>
    </lineage>
</organism>
<dbReference type="RefSeq" id="WP_099105556.1">
    <property type="nucleotide sequence ID" value="NZ_JAATJF010000002.1"/>
</dbReference>
<feature type="compositionally biased region" description="Pro residues" evidence="1">
    <location>
        <begin position="47"/>
        <end position="60"/>
    </location>
</feature>
<evidence type="ECO:0000256" key="1">
    <source>
        <dbReference type="SAM" id="MobiDB-lite"/>
    </source>
</evidence>
<dbReference type="EMBL" id="PDLO01000002">
    <property type="protein sequence ID" value="PHK98939.1"/>
    <property type="molecule type" value="Genomic_DNA"/>
</dbReference>
<comment type="caution">
    <text evidence="2">The sequence shown here is derived from an EMBL/GenBank/DDBJ whole genome shotgun (WGS) entry which is preliminary data.</text>
</comment>
<sequence length="101" mass="10894">MHPVLQHLIDNDFRDLAGSRVEGQLSLSDDLINLGIHELLAQLTAPAPAPPAPTEVPSPKPQTTTPAPDPRALLGKLDVEKLNYRTETGRTIVEIACAIKN</sequence>
<proteinExistence type="predicted"/>
<dbReference type="AlphaFoldDB" id="A0A2G0CG38"/>
<gene>
    <name evidence="2" type="ORF">CGL56_05620</name>
</gene>